<evidence type="ECO:0000256" key="7">
    <source>
        <dbReference type="ARBA" id="ARBA00023136"/>
    </source>
</evidence>
<dbReference type="GO" id="GO:0006891">
    <property type="term" value="P:intra-Golgi vesicle-mediated transport"/>
    <property type="evidence" value="ECO:0007669"/>
    <property type="project" value="TreeGrafter"/>
</dbReference>
<dbReference type="GO" id="GO:0000139">
    <property type="term" value="C:Golgi membrane"/>
    <property type="evidence" value="ECO:0007669"/>
    <property type="project" value="UniProtKB-SubCell"/>
</dbReference>
<dbReference type="Pfam" id="PF06148">
    <property type="entry name" value="COG2_N"/>
    <property type="match status" value="1"/>
</dbReference>
<dbReference type="PANTHER" id="PTHR12961:SF0">
    <property type="entry name" value="CONSERVED OLIGOMERIC GOLGI COMPLEX SUBUNIT 2"/>
    <property type="match status" value="1"/>
</dbReference>
<reference evidence="11" key="1">
    <citation type="submission" date="2012-09" db="EMBL/GenBank/DDBJ databases">
        <authorList>
            <person name="Martin A.A."/>
        </authorList>
    </citation>
    <scope>NUCLEOTIDE SEQUENCE</scope>
</reference>
<dbReference type="InterPro" id="IPR009316">
    <property type="entry name" value="COG2"/>
</dbReference>
<evidence type="ECO:0000256" key="8">
    <source>
        <dbReference type="ARBA" id="ARBA00031344"/>
    </source>
</evidence>
<evidence type="ECO:0000256" key="6">
    <source>
        <dbReference type="ARBA" id="ARBA00023034"/>
    </source>
</evidence>
<comment type="similarity">
    <text evidence="2">Belongs to the COG2 family.</text>
</comment>
<dbReference type="GO" id="GO:0015031">
    <property type="term" value="P:protein transport"/>
    <property type="evidence" value="ECO:0007669"/>
    <property type="project" value="UniProtKB-KW"/>
</dbReference>
<comment type="subcellular location">
    <subcellularLocation>
        <location evidence="1">Golgi apparatus membrane</location>
        <topology evidence="1">Peripheral membrane protein</topology>
    </subcellularLocation>
</comment>
<dbReference type="InterPro" id="IPR024602">
    <property type="entry name" value="COG_su2_N"/>
</dbReference>
<dbReference type="WBParaSite" id="ACAC_0000983101-mRNA-1">
    <property type="protein sequence ID" value="ACAC_0000983101-mRNA-1"/>
    <property type="gene ID" value="ACAC_0000983101"/>
</dbReference>
<evidence type="ECO:0000256" key="5">
    <source>
        <dbReference type="ARBA" id="ARBA00022927"/>
    </source>
</evidence>
<dbReference type="STRING" id="6313.A0A0K0DFR6"/>
<organism evidence="11 12">
    <name type="scientific">Angiostrongylus cantonensis</name>
    <name type="common">Rat lungworm</name>
    <dbReference type="NCBI Taxonomy" id="6313"/>
    <lineage>
        <taxon>Eukaryota</taxon>
        <taxon>Metazoa</taxon>
        <taxon>Ecdysozoa</taxon>
        <taxon>Nematoda</taxon>
        <taxon>Chromadorea</taxon>
        <taxon>Rhabditida</taxon>
        <taxon>Rhabditina</taxon>
        <taxon>Rhabditomorpha</taxon>
        <taxon>Strongyloidea</taxon>
        <taxon>Metastrongylidae</taxon>
        <taxon>Angiostrongylus</taxon>
    </lineage>
</organism>
<proteinExistence type="inferred from homology"/>
<dbReference type="GO" id="GO:0017119">
    <property type="term" value="C:Golgi transport complex"/>
    <property type="evidence" value="ECO:0007669"/>
    <property type="project" value="TreeGrafter"/>
</dbReference>
<keyword evidence="11" id="KW-1185">Reference proteome</keyword>
<keyword evidence="7" id="KW-0472">Membrane</keyword>
<evidence type="ECO:0000256" key="2">
    <source>
        <dbReference type="ARBA" id="ARBA00007603"/>
    </source>
</evidence>
<evidence type="ECO:0000259" key="10">
    <source>
        <dbReference type="Pfam" id="PF12022"/>
    </source>
</evidence>
<keyword evidence="6" id="KW-0333">Golgi apparatus</keyword>
<protein>
    <recommendedName>
        <fullName evidence="3">Conserved oligomeric Golgi complex subunit 2</fullName>
    </recommendedName>
    <alternativeName>
        <fullName evidence="8">Component of oligomeric Golgi complex 2</fullName>
    </alternativeName>
</protein>
<feature type="domain" description="COG complex component COG2 C-terminal" evidence="10">
    <location>
        <begin position="406"/>
        <end position="544"/>
    </location>
</feature>
<evidence type="ECO:0000259" key="9">
    <source>
        <dbReference type="Pfam" id="PF06148"/>
    </source>
</evidence>
<evidence type="ECO:0000256" key="4">
    <source>
        <dbReference type="ARBA" id="ARBA00022448"/>
    </source>
</evidence>
<keyword evidence="4" id="KW-0813">Transport</keyword>
<keyword evidence="5" id="KW-0653">Protein transport</keyword>
<reference evidence="12" key="2">
    <citation type="submission" date="2016-04" db="UniProtKB">
        <authorList>
            <consortium name="WormBaseParasite"/>
        </authorList>
    </citation>
    <scope>IDENTIFICATION</scope>
</reference>
<name>A0A0K0DFR6_ANGCA</name>
<evidence type="ECO:0000256" key="1">
    <source>
        <dbReference type="ARBA" id="ARBA00004395"/>
    </source>
</evidence>
<accession>A0A0K0DFR6</accession>
<dbReference type="Proteomes" id="UP000035642">
    <property type="component" value="Unassembled WGS sequence"/>
</dbReference>
<feature type="domain" description="Conserved oligomeric Golgi complex subunit 2 N-terminal" evidence="9">
    <location>
        <begin position="1"/>
        <end position="29"/>
    </location>
</feature>
<evidence type="ECO:0000256" key="3">
    <source>
        <dbReference type="ARBA" id="ARBA00020977"/>
    </source>
</evidence>
<dbReference type="PANTHER" id="PTHR12961">
    <property type="entry name" value="CONSERVED OLIGOMERIC GOLGI COMPLEX COMPONENT 2"/>
    <property type="match status" value="1"/>
</dbReference>
<evidence type="ECO:0000313" key="12">
    <source>
        <dbReference type="WBParaSite" id="ACAC_0000983101-mRNA-1"/>
    </source>
</evidence>
<dbReference type="InterPro" id="IPR024603">
    <property type="entry name" value="COG_complex_COG2_C"/>
</dbReference>
<evidence type="ECO:0000313" key="11">
    <source>
        <dbReference type="Proteomes" id="UP000035642"/>
    </source>
</evidence>
<dbReference type="AlphaFoldDB" id="A0A0K0DFR6"/>
<dbReference type="Pfam" id="PF12022">
    <property type="entry name" value="COG2_C"/>
    <property type="match status" value="1"/>
</dbReference>
<dbReference type="GO" id="GO:0007030">
    <property type="term" value="P:Golgi organization"/>
    <property type="evidence" value="ECO:0007669"/>
    <property type="project" value="InterPro"/>
</dbReference>
<sequence length="545" mass="61258">MIELINDDYADFVHLSSNLVSLQSAIDKIDNDINTIWTEFENSTNAAVCTAERVEFFCVQLSENRSCQIEVRHRISFLSALQRLADLLTNMPSSLSILWLEKVSSCLVDISSYKEKQVEESRESKIFNKLLHQVETVLCNEGVRSAGEDCATLPCVLSLLSLANCTHSLTARLVSDLIYPKLVQPAKDHYEMLKSVFAGVNKVGLFYLELLGIGFFFGCKVSEFTTTALICLDAFQLERCSWSKSMGTVAVPTNTSLFHRCFMATQEFIENWPVHSHSRAMLKAVRDKFNLVVYYKLVTHKLVRQVDSEMAPESFQLVPDDQFLKRGVLCGFSSTILRTIETVWAEDVFLYPIIDKLWDLTLRLLNKHLAWARALLEAATTGGSSDLGSTEAWHALLAVRHDLFTVHSKCLTRFGTLIDSESFKIDEAVIKLVSASVSKEFDAVSDVPKQYRWTKKPSPLTHSAYISVAHKKLDVFTQELSKTSHPTAVQLSRLVLASSYRQLVEKAEKVLDSVDATGSSLSRFKRKGPVLDGTTDDDKIRTQVL</sequence>